<feature type="region of interest" description="Disordered" evidence="2">
    <location>
        <begin position="673"/>
        <end position="701"/>
    </location>
</feature>
<feature type="compositionally biased region" description="Pro residues" evidence="2">
    <location>
        <begin position="2618"/>
        <end position="2633"/>
    </location>
</feature>
<evidence type="ECO:0000259" key="4">
    <source>
        <dbReference type="PROSITE" id="PS50878"/>
    </source>
</evidence>
<dbReference type="SUPFAM" id="SSF53098">
    <property type="entry name" value="Ribonuclease H-like"/>
    <property type="match status" value="1"/>
</dbReference>
<dbReference type="InterPro" id="IPR038765">
    <property type="entry name" value="Papain-like_cys_pep_sf"/>
</dbReference>
<dbReference type="InterPro" id="IPR002925">
    <property type="entry name" value="Dienelactn_hydro"/>
</dbReference>
<accession>A0A1Q9CUD0</accession>
<sequence length="4594" mass="508330">MCNPEEDGSDDGKSYETQPCFIPKVLKAYGTLVIERLPLVFEGYTYAYGHIAYIHGRPPAPVILVHPNYAGLKQFDIDQAAFLARVGYVGVAVDLYREREMVGVSDECLEYLFEDRDPKRDLTFFGRSAGYMSERQKEKVKRHSAGSFAAMTGLLKTPIVWRNLMAAWLDKARLHPAVHRSFAGAIGYCFGGQAVLEQVRAGHSIQAAVTFHGLLHSRPRRVESVRGNGYEGRMTAEAVFSPIMLEVSTRQILFISVSYPLVRGACVLFHTRAALAAAPQRPTPPSRGKGKGKGQVETNRDWRRQKQLWEAADQVQQGKKTHGTMEMERVAAKFSPPAYHPCTPACNVGSELDYVMVSEGGISRLAMPAPPTWNTTNRMRTCCATVCLGRCALAVASLVSQPAYEMRALLQPGEGVGARQALAALDTLAAKQGAEAPELPDKPLRTLEESLKQKLAEFREAPEDPPVVEEKRHVPIYVKFSSGQAASSSSPLPRRPMAKARLEPPSTEAAVQPESFALPSSAIAAESEPAEASESFALAPAAPEPEPAVEPEALQNFMRNVGKVLLNLGEYELLECEFAHQEGACRSPLSLTTSSGGRIARRSRVADSPAPAPAEVPDTTPADPGPEFSTLLDAGHLDKAWTYLSDWAERALGISCPPALAPELPHLDLDAPSEEKTALSSDEVPTAQVHPADRVQQQGEEWTRKWQTPTILPDCARFAQLLQDLPGHQPCNLDLEPSPDELRKATKQMRRRAPGPDGWTGDLLLRLPDSFWTSLAALWAQVIRTATVPSLWQRSTIVLLQKGHSASRPIALLPMVWRAGARVLARRLKGWICQWCDHRATGSAPGRSPIDTHRRLLCAWRSGVRSYLQQDLSAFFDSLSVPVLKLALAHLGAPPTLAPLLEAFYSRQLRLFTVDSYTSERWHRSHHGLLQGCPLSPFLSLTIGFLWAQHVAKPGVETGIYVDDRILWFTGQDHSEDEARRALDRSDSFDSAAGLTCSRARGYQIGSNLQFLGVDLCLDSGEAVPLKLSLHKLQARLRHTANPAFPLEAIRHSVAAALRVSLTHEVPRVLVGQVLGWTMDVGWVADWSALSALTRALVQQPDWHEHFSLQELALLRTSSLPGASATLQKLQWRLDPQGRALERIDDAGRRRTYRLGEDSPAVLKQWLTEAHLAEATHNCGRVRKKLHRQDPSLAVGLDLPRPEGSRRFAFQGHRQVYAKATTRAERFAALACGGTGWHYSARHSLQGPVQCFCSKLWPSRAHLLWNCSHFAEERAELPPPVDRVEERLLGRPIPEYPPAPEAGGQALLPQVLQLFEKAATENQFDLLLATDGSSEHGIGASAVVCDSPYLEMAGADSSEDQTPFRMEILAILGVLEALELSAHPPRHVTILVDCESAMKAICCPGTSKYCTLAAEAQRAGAAARRGGITWQLTWVPSHGKKPGWTPKYPLQAATCRSLNQKADDCANRLRRGRSRLADRVIWHQTSRQVEMQEKAIVLLSARTASSLEVGGPFARGRFADLRVGDCVWWRPANELADHACGMFTATIDRKLAAQITAADAQRRRMDHGEFATDSSIKKAPNVYSTKCKVLIENGDLDDHVPAESVEEFRCEMDANGIDWRIHTHAQTPHGFALAPGVWSTAYREDADRRSTLSMLQLFAEVWPEFPQHAVPTNACGTVLGQAIRIAAPDRKTALQVIREVHSTVLPCHGYVLPEDGEDLEVSKRVQQMQGFLQSGKVDLKVAEALDYTVLLSGYGRLLSKPLVTPSKQKATVSQRALVVLSEDSQQAVRDTWTHSHRPPKSLWVASTWNKFEPKEMKWDGSKFYHTFQVGANGWESFQLLIDGRWEQCVYPSVADACPFVEYRLLGPDNRGHGKNWTVGRHPEDSAKTGERVRLAVAVNSQGLPKQVSWRKELQLHLWSLRNPGKLYGPETPPLCSLLGGSPAMSAFVLENVPGVSSAGVKLQASSQAPCNSATSMRISEASRSSLLAGAAAAVAGWVGRSRNVRDAKGVRPARAVTAVARHATTELDESGPWSFVKLVNGDSEATVYLRGAHVTSFKVAGVEWIGMRADCKLDGTKQNISGGIPICFPQFGPGEVIVQHGFARNMDWKFLAEESSDGVCVLELTETEETKKVWPHEFRCKFKVELKDGELDTSLKVENLSKSDCEFSCGLHSYWNVSDIDALIVKGDFNGCMKTDRTADPPTPFEYKQDEITINSFADEMYGKVLPGTVVLEDPGKGELQIKSGGGWKDVVVWNPYGDDKVGYKTFVCVESVETETVSLAAGKAWEACTADYSASCFLKSLVGGVALKFSRTSNCLLAPAAELQATVANQQPLQGAAPAWMLQQLQVLEADYDSLELVYAQAQEQRKQLENRVLHRSPNRPVSCSNCRAHAAELRQSLEVRANFLRIILLAMFDRAGGYKQHYQYFDEFEERWRGHDPEQMECAARASLYPPDFFQVRQWFGDLYPTLAHELWDAILVKVLARALGHCFESHTRLFQCALQWTWLTVWTYNSLACRHPLTLSFGRALTCHILTRPSQCANIMDPLRDPLHDSVLEEALDDTGLEGTAVHVAAVAPEEPPNASIAATADASDAESQAGSMFSTLTAALEADDAAEPVPADPHAPAGPPVPTPLWMPHDDLGSMPAPFSILPSMPSSTSPPPAHTIGPMPGEHSVDGPAWHRSLVQNVLQHLGCSAPAFLSAPETLAEVHSWNALRVSISEAGPTDYLTDLPIEIQDADSTLFRADAVGATGDECEDAAGEEHTESEAREHDSPFSPSDHDDDGPGGADGDSGTDWNGRPVAGSSSRPRPHSSSRSRSPPGALDGLGNTAAAAMAELDPEDPLHMIHQDASRDYDWVYEVDGVSFNLSAAQSEPVPCPPIELLLIGYQSPAYLASWVAVAREVLQKFQRARLLPLSRTFTSAQVPSDRRQAVPLPCFTRARKHTSPEGLTVLSWNAGGLGGGVYDEIMTHLSASNVDIAVIQESKWSECMEYTSGAWSCIHSGCKTRKHAGILVAVHSRVALPSQLRFEHYLKGRLLHVRVPLQTSDSRHLHVIAIYQKTHVVSDKNTPVQRQQAWQALHKCLSRVPARDSIVLTGDFNTPLACMPPFVGPFVGTPLSHPPDDVSTLEVLMQTFRLTALNTWYPNPGGVHTFSFGKVKTLHQFQVGAARRGWFQAWRAWKDFDRNYRAHQQRCKQARRAVLLDAMYEAEQHAQTHNTRGIYQILKRLAPKQARRRMQLRGTDGQMLEPCAELDLLEQHFSRRFTATQQADVDLASHTWEGKGALVLDVATVCRYIQQVPRRKAVPQGHPPSASWRLCADLISPWLCQVVLDAWSTPQLEVPRAWTDVDLALVPKPDKPGREPKDYRPIGLACPLGKKFLGALLQPYVPGIVEQIKTFPQFAYQQGRSQFSALRRVYQHCAAVRTQLQTQTRNLHQRFAGAKPVPLYGALMITVDLAQAFDRMPRTKLYQGLCRLGLPQDLTHVLMAWHSSIHYNIHHHQDTRTFHASQGIRQGCSVAPLLWLIFSHEVSCALADKLGVATVLRVLTIFAGDYLLADSFTSIAELEALLDVITVLFRTLEAFGMEVSDQKSKAIMVLRGTLSNTVRRRFVRLSPQGDGSELRIHTRSGALNIPLTDCFTYLGARVSYTNFEKQTLEWRLHKGDAAFQRLGTVLKGQHHLTASQRLRLWRSCVWTTIQYGLTASGLTPWGTRVLETSVVRQLRAILRLPAHLTHTTNAQVCAAAHIPLPAQMLQQLLHAEGDRLSHAPPDPMVCSPAQKWWQHLVTTFAPQAADGLLVLDPSQCEMNPEQEHRELFGPLVTNQAAAFGTALLDSGSTASDGVPNKAPRLDNGKRGRTPGNSQPSHPFGHGGYRPRGGPKGDKHQSLIKAMARLVLRQETGLQVLKQNSAWDVYLQPGQQGPLPMLFRASEAYRSEAKSKRMDCPLRAQLLHTLFQTVLTCIQNIKDSAAQTQAAQQRGWLTKEGRWVYQQWDPQAQALTVDGSRPPLENQELLTLLHAMAQAVLRKDVVHRFNATHQLAADPRGTTRFMLEIGLRADGVMDVWKGLEALQGLAALQIVGMQLRRDGLAALQFGGGHSADAGRTLGLILNNPTQHCYINSFVLAWLWIFGLLEAPEAQFFGDHVQAWRDVLYSHTPITVYRLTSWTRLFRGWHAPASQHDAADFITHVMRRMQPLALQGEWQSRLGQRGEMANVIDSGSLLSPIVLHLLGDGQEDDLQSCIHRWHQQAYRHGLKEAYPVIMIQLARYQYGDDGASKDRTGVAVPRKLLLPIFGRGLKTFPATYTVCSIIIHHGNQPDAGHYTSLLLEPGALPRSKLWGTDDGKVAKSYGRFPKCVERDAYIFILARCRLHMEQQCQSKDIGNLRDVIAQNKRNETAPGLQPLKEEAARLRSEAEQLRLLCADDQARAEQQIAALRQEVCGLQEQYQQALARRSILESTLEDLKCSHSNFASTSREVIELQRDKAVLDKERVRMERRIKILDEKIGSLQTEAEDIRLRASVVMGVMPEQAASCGDAEVWQLQDTLQQKQLQVQESRRKVARAEREEEESRLALETAKVDASILEHKILQLRSRSAHVQA</sequence>
<dbReference type="InterPro" id="IPR011013">
    <property type="entry name" value="Gal_mutarotase_sf_dom"/>
</dbReference>
<protein>
    <submittedName>
        <fullName evidence="6">Putative glucose-6-phosphate 1-epimerase</fullName>
    </submittedName>
</protein>
<organism evidence="6 7">
    <name type="scientific">Symbiodinium microadriaticum</name>
    <name type="common">Dinoflagellate</name>
    <name type="synonym">Zooxanthella microadriatica</name>
    <dbReference type="NCBI Taxonomy" id="2951"/>
    <lineage>
        <taxon>Eukaryota</taxon>
        <taxon>Sar</taxon>
        <taxon>Alveolata</taxon>
        <taxon>Dinophyceae</taxon>
        <taxon>Suessiales</taxon>
        <taxon>Symbiodiniaceae</taxon>
        <taxon>Symbiodinium</taxon>
    </lineage>
</organism>
<feature type="region of interest" description="Disordered" evidence="2">
    <location>
        <begin position="2613"/>
        <end position="2638"/>
    </location>
</feature>
<dbReference type="Proteomes" id="UP000186817">
    <property type="component" value="Unassembled WGS sequence"/>
</dbReference>
<feature type="compositionally biased region" description="Low complexity" evidence="2">
    <location>
        <begin position="517"/>
        <end position="541"/>
    </location>
</feature>
<dbReference type="Pfam" id="PF03372">
    <property type="entry name" value="Exo_endo_phos"/>
    <property type="match status" value="1"/>
</dbReference>
<evidence type="ECO:0000313" key="6">
    <source>
        <dbReference type="EMBL" id="OLP86507.1"/>
    </source>
</evidence>
<dbReference type="GO" id="GO:0004843">
    <property type="term" value="F:cysteine-type deubiquitinase activity"/>
    <property type="evidence" value="ECO:0007669"/>
    <property type="project" value="InterPro"/>
</dbReference>
<dbReference type="Gene3D" id="2.70.98.10">
    <property type="match status" value="1"/>
</dbReference>
<dbReference type="InterPro" id="IPR036397">
    <property type="entry name" value="RNaseH_sf"/>
</dbReference>
<feature type="domain" description="Reverse transcriptase" evidence="4">
    <location>
        <begin position="781"/>
        <end position="1016"/>
    </location>
</feature>
<dbReference type="InterPro" id="IPR001394">
    <property type="entry name" value="Peptidase_C19_UCH"/>
</dbReference>
<dbReference type="GO" id="GO:0003676">
    <property type="term" value="F:nucleic acid binding"/>
    <property type="evidence" value="ECO:0007669"/>
    <property type="project" value="InterPro"/>
</dbReference>
<dbReference type="SUPFAM" id="SSF54001">
    <property type="entry name" value="Cysteine proteinases"/>
    <property type="match status" value="1"/>
</dbReference>
<feature type="region of interest" description="Disordered" evidence="2">
    <location>
        <begin position="587"/>
        <end position="627"/>
    </location>
</feature>
<dbReference type="Pfam" id="PF01738">
    <property type="entry name" value="DLH"/>
    <property type="match status" value="2"/>
</dbReference>
<dbReference type="Gene3D" id="3.90.70.10">
    <property type="entry name" value="Cysteine proteinases"/>
    <property type="match status" value="1"/>
</dbReference>
<dbReference type="InterPro" id="IPR029058">
    <property type="entry name" value="AB_hydrolase_fold"/>
</dbReference>
<dbReference type="PROSITE" id="PS50878">
    <property type="entry name" value="RT_POL"/>
    <property type="match status" value="2"/>
</dbReference>
<dbReference type="InterPro" id="IPR002156">
    <property type="entry name" value="RNaseH_domain"/>
</dbReference>
<dbReference type="InterPro" id="IPR008183">
    <property type="entry name" value="Aldose_1/G6P_1-epimerase"/>
</dbReference>
<dbReference type="InterPro" id="IPR043502">
    <property type="entry name" value="DNA/RNA_pol_sf"/>
</dbReference>
<dbReference type="Gene3D" id="3.30.420.10">
    <property type="entry name" value="Ribonuclease H-like superfamily/Ribonuclease H"/>
    <property type="match status" value="1"/>
</dbReference>
<dbReference type="InterPro" id="IPR012337">
    <property type="entry name" value="RNaseH-like_sf"/>
</dbReference>
<evidence type="ECO:0000313" key="7">
    <source>
        <dbReference type="Proteomes" id="UP000186817"/>
    </source>
</evidence>
<evidence type="ECO:0000256" key="1">
    <source>
        <dbReference type="SAM" id="Coils"/>
    </source>
</evidence>
<dbReference type="EMBL" id="LSRX01000912">
    <property type="protein sequence ID" value="OLP86507.1"/>
    <property type="molecule type" value="Genomic_DNA"/>
</dbReference>
<feature type="coiled-coil region" evidence="1">
    <location>
        <begin position="4472"/>
        <end position="4574"/>
    </location>
</feature>
<dbReference type="PANTHER" id="PTHR11122">
    <property type="entry name" value="APOSPORY-ASSOCIATED PROTEIN C-RELATED"/>
    <property type="match status" value="1"/>
</dbReference>
<dbReference type="CDD" id="cd02257">
    <property type="entry name" value="Peptidase_C19"/>
    <property type="match status" value="1"/>
</dbReference>
<feature type="region of interest" description="Disordered" evidence="2">
    <location>
        <begin position="3830"/>
        <end position="3881"/>
    </location>
</feature>
<dbReference type="InterPro" id="IPR000477">
    <property type="entry name" value="RT_dom"/>
</dbReference>
<comment type="caution">
    <text evidence="6">The sequence shown here is derived from an EMBL/GenBank/DDBJ whole genome shotgun (WGS) entry which is preliminary data.</text>
</comment>
<evidence type="ECO:0000259" key="5">
    <source>
        <dbReference type="PROSITE" id="PS50879"/>
    </source>
</evidence>
<dbReference type="GO" id="GO:0030246">
    <property type="term" value="F:carbohydrate binding"/>
    <property type="evidence" value="ECO:0007669"/>
    <property type="project" value="InterPro"/>
</dbReference>
<dbReference type="Gene3D" id="3.60.10.10">
    <property type="entry name" value="Endonuclease/exonuclease/phosphatase"/>
    <property type="match status" value="1"/>
</dbReference>
<dbReference type="GO" id="GO:0016579">
    <property type="term" value="P:protein deubiquitination"/>
    <property type="evidence" value="ECO:0007669"/>
    <property type="project" value="InterPro"/>
</dbReference>
<dbReference type="Pfam" id="PF01263">
    <property type="entry name" value="Aldose_epim"/>
    <property type="match status" value="1"/>
</dbReference>
<dbReference type="InterPro" id="IPR014718">
    <property type="entry name" value="GH-type_carb-bd"/>
</dbReference>
<feature type="region of interest" description="Disordered" evidence="2">
    <location>
        <begin position="484"/>
        <end position="547"/>
    </location>
</feature>
<dbReference type="Pfam" id="PF00078">
    <property type="entry name" value="RVT_1"/>
    <property type="match status" value="2"/>
</dbReference>
<dbReference type="GO" id="GO:0005975">
    <property type="term" value="P:carbohydrate metabolic process"/>
    <property type="evidence" value="ECO:0007669"/>
    <property type="project" value="InterPro"/>
</dbReference>
<dbReference type="GO" id="GO:0005737">
    <property type="term" value="C:cytoplasm"/>
    <property type="evidence" value="ECO:0007669"/>
    <property type="project" value="TreeGrafter"/>
</dbReference>
<feature type="region of interest" description="Disordered" evidence="2">
    <location>
        <begin position="2753"/>
        <end position="2825"/>
    </location>
</feature>
<keyword evidence="7" id="KW-1185">Reference proteome</keyword>
<dbReference type="PROSITE" id="PS50235">
    <property type="entry name" value="USP_3"/>
    <property type="match status" value="1"/>
</dbReference>
<dbReference type="SUPFAM" id="SSF53474">
    <property type="entry name" value="alpha/beta-Hydrolases"/>
    <property type="match status" value="1"/>
</dbReference>
<dbReference type="PANTHER" id="PTHR11122:SF39">
    <property type="entry name" value="GLUCOSE-6-PHOSPHATE 1-EPIMERASE"/>
    <property type="match status" value="1"/>
</dbReference>
<feature type="coiled-coil region" evidence="1">
    <location>
        <begin position="2346"/>
        <end position="2373"/>
    </location>
</feature>
<proteinExistence type="predicted"/>
<dbReference type="Pfam" id="PF00443">
    <property type="entry name" value="UCH"/>
    <property type="match status" value="1"/>
</dbReference>
<feature type="domain" description="USP" evidence="3">
    <location>
        <begin position="4103"/>
        <end position="4363"/>
    </location>
</feature>
<feature type="domain" description="Reverse transcriptase" evidence="4">
    <location>
        <begin position="3332"/>
        <end position="3643"/>
    </location>
</feature>
<dbReference type="InterPro" id="IPR028889">
    <property type="entry name" value="USP"/>
</dbReference>
<dbReference type="InterPro" id="IPR036691">
    <property type="entry name" value="Endo/exonu/phosph_ase_sf"/>
</dbReference>
<dbReference type="SUPFAM" id="SSF56672">
    <property type="entry name" value="DNA/RNA polymerases"/>
    <property type="match status" value="2"/>
</dbReference>
<evidence type="ECO:0000259" key="3">
    <source>
        <dbReference type="PROSITE" id="PS50235"/>
    </source>
</evidence>
<dbReference type="PROSITE" id="PS50879">
    <property type="entry name" value="RNASE_H_1"/>
    <property type="match status" value="1"/>
</dbReference>
<dbReference type="GO" id="GO:0047938">
    <property type="term" value="F:glucose-6-phosphate 1-epimerase activity"/>
    <property type="evidence" value="ECO:0007669"/>
    <property type="project" value="TreeGrafter"/>
</dbReference>
<dbReference type="GO" id="GO:0004523">
    <property type="term" value="F:RNA-DNA hybrid ribonuclease activity"/>
    <property type="evidence" value="ECO:0007669"/>
    <property type="project" value="InterPro"/>
</dbReference>
<dbReference type="SUPFAM" id="SSF56219">
    <property type="entry name" value="DNase I-like"/>
    <property type="match status" value="1"/>
</dbReference>
<feature type="compositionally biased region" description="Basic and acidic residues" evidence="2">
    <location>
        <begin position="2759"/>
        <end position="2772"/>
    </location>
</feature>
<feature type="domain" description="RNase H type-1" evidence="5">
    <location>
        <begin position="1322"/>
        <end position="1471"/>
    </location>
</feature>
<dbReference type="InterPro" id="IPR005135">
    <property type="entry name" value="Endo/exonuclease/phosphatase"/>
</dbReference>
<dbReference type="OrthoDB" id="445343at2759"/>
<name>A0A1Q9CUD0_SYMMI</name>
<feature type="region of interest" description="Disordered" evidence="2">
    <location>
        <begin position="277"/>
        <end position="298"/>
    </location>
</feature>
<keyword evidence="1" id="KW-0175">Coiled coil</keyword>
<gene>
    <name evidence="6" type="ORF">AK812_SmicGene32367</name>
</gene>
<reference evidence="6 7" key="1">
    <citation type="submission" date="2016-02" db="EMBL/GenBank/DDBJ databases">
        <title>Genome analysis of coral dinoflagellate symbionts highlights evolutionary adaptations to a symbiotic lifestyle.</title>
        <authorList>
            <person name="Aranda M."/>
            <person name="Li Y."/>
            <person name="Liew Y.J."/>
            <person name="Baumgarten S."/>
            <person name="Simakov O."/>
            <person name="Wilson M."/>
            <person name="Piel J."/>
            <person name="Ashoor H."/>
            <person name="Bougouffa S."/>
            <person name="Bajic V.B."/>
            <person name="Ryu T."/>
            <person name="Ravasi T."/>
            <person name="Bayer T."/>
            <person name="Micklem G."/>
            <person name="Kim H."/>
            <person name="Bhak J."/>
            <person name="Lajeunesse T.C."/>
            <person name="Voolstra C.R."/>
        </authorList>
    </citation>
    <scope>NUCLEOTIDE SEQUENCE [LARGE SCALE GENOMIC DNA]</scope>
    <source>
        <strain evidence="6 7">CCMP2467</strain>
    </source>
</reference>
<evidence type="ECO:0000256" key="2">
    <source>
        <dbReference type="SAM" id="MobiDB-lite"/>
    </source>
</evidence>
<dbReference type="Gene3D" id="3.40.50.1820">
    <property type="entry name" value="alpha/beta hydrolase"/>
    <property type="match status" value="2"/>
</dbReference>
<dbReference type="SUPFAM" id="SSF74650">
    <property type="entry name" value="Galactose mutarotase-like"/>
    <property type="match status" value="1"/>
</dbReference>